<evidence type="ECO:0000313" key="1">
    <source>
        <dbReference type="EMBL" id="AGY57982.1"/>
    </source>
</evidence>
<dbReference type="KEGG" id="glj:GKIL_1736"/>
<organism evidence="1 2">
    <name type="scientific">Gloeobacter kilaueensis (strain ATCC BAA-2537 / CCAP 1431/1 / ULC 316 / JS1)</name>
    <dbReference type="NCBI Taxonomy" id="1183438"/>
    <lineage>
        <taxon>Bacteria</taxon>
        <taxon>Bacillati</taxon>
        <taxon>Cyanobacteriota</taxon>
        <taxon>Cyanophyceae</taxon>
        <taxon>Gloeobacterales</taxon>
        <taxon>Gloeobacteraceae</taxon>
        <taxon>Gloeobacter</taxon>
    </lineage>
</organism>
<dbReference type="Pfam" id="PF11211">
    <property type="entry name" value="DUF2997"/>
    <property type="match status" value="1"/>
</dbReference>
<reference evidence="1 2" key="1">
    <citation type="journal article" date="2013" name="PLoS ONE">
        <title>Cultivation and Complete Genome Sequencing of Gloeobacter kilaueensis sp. nov., from a Lava Cave in Kilauea Caldera, Hawai'i.</title>
        <authorList>
            <person name="Saw J.H."/>
            <person name="Schatz M."/>
            <person name="Brown M.V."/>
            <person name="Kunkel D.D."/>
            <person name="Foster J.S."/>
            <person name="Shick H."/>
            <person name="Christensen S."/>
            <person name="Hou S."/>
            <person name="Wan X."/>
            <person name="Donachie S.P."/>
        </authorList>
    </citation>
    <scope>NUCLEOTIDE SEQUENCE [LARGE SCALE GENOMIC DNA]</scope>
    <source>
        <strain evidence="2">JS</strain>
    </source>
</reference>
<gene>
    <name evidence="1" type="ORF">GKIL_1736</name>
</gene>
<dbReference type="AlphaFoldDB" id="U5QG90"/>
<dbReference type="Proteomes" id="UP000017396">
    <property type="component" value="Chromosome"/>
</dbReference>
<dbReference type="HOGENOM" id="CLU_2770059_0_0_3"/>
<dbReference type="EMBL" id="CP003587">
    <property type="protein sequence ID" value="AGY57982.1"/>
    <property type="molecule type" value="Genomic_DNA"/>
</dbReference>
<name>U5QG90_GLOK1</name>
<dbReference type="STRING" id="1183438.GKIL_1736"/>
<accession>U5QG90</accession>
<evidence type="ECO:0008006" key="3">
    <source>
        <dbReference type="Google" id="ProtNLM"/>
    </source>
</evidence>
<proteinExistence type="predicted"/>
<protein>
    <recommendedName>
        <fullName evidence="3">DUF2997 domain-containing protein</fullName>
    </recommendedName>
</protein>
<evidence type="ECO:0000313" key="2">
    <source>
        <dbReference type="Proteomes" id="UP000017396"/>
    </source>
</evidence>
<dbReference type="InterPro" id="IPR021375">
    <property type="entry name" value="DUF2997"/>
</dbReference>
<keyword evidence="2" id="KW-1185">Reference proteome</keyword>
<dbReference type="RefSeq" id="WP_023173104.1">
    <property type="nucleotide sequence ID" value="NC_022600.1"/>
</dbReference>
<sequence>MSNPNQPEIVIEIAPDGSVNLEALNFEGTACTETTAAYEQALGKVEARQFKPEYRRTHRRTNNTHRTQL</sequence>